<protein>
    <submittedName>
        <fullName evidence="2">Uncharacterized protein</fullName>
    </submittedName>
</protein>
<organism evidence="2 3">
    <name type="scientific">Cyanidiococcus yangmingshanensis</name>
    <dbReference type="NCBI Taxonomy" id="2690220"/>
    <lineage>
        <taxon>Eukaryota</taxon>
        <taxon>Rhodophyta</taxon>
        <taxon>Bangiophyceae</taxon>
        <taxon>Cyanidiales</taxon>
        <taxon>Cyanidiaceae</taxon>
        <taxon>Cyanidiococcus</taxon>
    </lineage>
</organism>
<evidence type="ECO:0000256" key="1">
    <source>
        <dbReference type="SAM" id="MobiDB-lite"/>
    </source>
</evidence>
<reference evidence="2 3" key="1">
    <citation type="journal article" date="2020" name="J. Phycol.">
        <title>Comparative genome analysis reveals Cyanidiococcus gen. nov., a new extremophilic red algal genus sister to Cyanidioschyzon (Cyanidioschyzonaceae, Rhodophyta).</title>
        <authorList>
            <person name="Liu S.-L."/>
            <person name="Chiang Y.-R."/>
            <person name="Yoon H.S."/>
            <person name="Fu H.-Y."/>
        </authorList>
    </citation>
    <scope>NUCLEOTIDE SEQUENCE [LARGE SCALE GENOMIC DNA]</scope>
    <source>
        <strain evidence="2 3">THAL066</strain>
    </source>
</reference>
<keyword evidence="3" id="KW-1185">Reference proteome</keyword>
<dbReference type="Proteomes" id="UP000530660">
    <property type="component" value="Unassembled WGS sequence"/>
</dbReference>
<sequence length="127" mass="13844">MTMEQVARKLTFSKERSGSYRPRTKTGGRVTRECYANDQTATGELHEASGWGKGSFVSDSLERDPARTSDAIVQSIDSSKVDTMPAASTDGHRSHRFVASAILDDSEVTEAEPKASVHKHPSVYSVI</sequence>
<gene>
    <name evidence="2" type="ORF">F1559_002282</name>
</gene>
<proteinExistence type="predicted"/>
<feature type="region of interest" description="Disordered" evidence="1">
    <location>
        <begin position="1"/>
        <end position="28"/>
    </location>
</feature>
<name>A0A7J7IF36_9RHOD</name>
<dbReference type="AlphaFoldDB" id="A0A7J7IF36"/>
<feature type="region of interest" description="Disordered" evidence="1">
    <location>
        <begin position="108"/>
        <end position="127"/>
    </location>
</feature>
<dbReference type="EMBL" id="VWRR01000013">
    <property type="protein sequence ID" value="KAF6001722.1"/>
    <property type="molecule type" value="Genomic_DNA"/>
</dbReference>
<evidence type="ECO:0000313" key="2">
    <source>
        <dbReference type="EMBL" id="KAF6001722.1"/>
    </source>
</evidence>
<comment type="caution">
    <text evidence="2">The sequence shown here is derived from an EMBL/GenBank/DDBJ whole genome shotgun (WGS) entry which is preliminary data.</text>
</comment>
<evidence type="ECO:0000313" key="3">
    <source>
        <dbReference type="Proteomes" id="UP000530660"/>
    </source>
</evidence>
<accession>A0A7J7IF36</accession>
<feature type="region of interest" description="Disordered" evidence="1">
    <location>
        <begin position="45"/>
        <end position="70"/>
    </location>
</feature>